<organism evidence="1 2">
    <name type="scientific">Fusarium torreyae</name>
    <dbReference type="NCBI Taxonomy" id="1237075"/>
    <lineage>
        <taxon>Eukaryota</taxon>
        <taxon>Fungi</taxon>
        <taxon>Dikarya</taxon>
        <taxon>Ascomycota</taxon>
        <taxon>Pezizomycotina</taxon>
        <taxon>Sordariomycetes</taxon>
        <taxon>Hypocreomycetidae</taxon>
        <taxon>Hypocreales</taxon>
        <taxon>Nectriaceae</taxon>
        <taxon>Fusarium</taxon>
    </lineage>
</organism>
<protein>
    <submittedName>
        <fullName evidence="1">Uncharacterized protein</fullName>
    </submittedName>
</protein>
<comment type="caution">
    <text evidence="1">The sequence shown here is derived from an EMBL/GenBank/DDBJ whole genome shotgun (WGS) entry which is preliminary data.</text>
</comment>
<sequence length="437" mass="48912">MASSEDRSGSNHEDKDLIGKYFDELFDKLDGRTQHPSDAEFSPMRRLMEKVYNVTRMRYLPPFFVLGCPFNELPEEDERPFTIGGALAIFLPEEQCSNFILNSTEYVHGNYRNPSTSIQRRRNPAIAALRESVLELANLFPECTAITRLGEETWIEMPKTGMADFYQRFHNSPDVHSEDVYVRNGPMLSETRQLEAEEGNKNDDASTKTKLEPGSVIKLVNDGQATCCPASAGILVEKTEEKRLVLLPDRRETQVYSSTDSEQALAHIPEQVHKSDLVLAQLKGSVRFQNLLDNTKLINTLVRSDVLIFGSPCVISIPATEPQMLFRYGKRFEIARNSCAPPRISRELGVYLANNPASLCPPNTKKSLSGALILDCFVDVSPGDPVPDPQELGQVCGMVSSVNYSLSQGYALRGEDYIVYAEEFDSIIDDGWEVARP</sequence>
<dbReference type="EMBL" id="JAOQAZ010000001">
    <property type="protein sequence ID" value="KAJ4271404.1"/>
    <property type="molecule type" value="Genomic_DNA"/>
</dbReference>
<proteinExistence type="predicted"/>
<gene>
    <name evidence="1" type="ORF">NW762_000106</name>
</gene>
<evidence type="ECO:0000313" key="2">
    <source>
        <dbReference type="Proteomes" id="UP001152049"/>
    </source>
</evidence>
<dbReference type="OrthoDB" id="5099032at2759"/>
<keyword evidence="2" id="KW-1185">Reference proteome</keyword>
<dbReference type="Proteomes" id="UP001152049">
    <property type="component" value="Unassembled WGS sequence"/>
</dbReference>
<reference evidence="1" key="1">
    <citation type="submission" date="2022-09" db="EMBL/GenBank/DDBJ databases">
        <title>Fusarium specimens isolated from Avocado Roots.</title>
        <authorList>
            <person name="Stajich J."/>
            <person name="Roper C."/>
            <person name="Heimlech-Rivalta G."/>
        </authorList>
    </citation>
    <scope>NUCLEOTIDE SEQUENCE</scope>
    <source>
        <strain evidence="1">CF00136</strain>
    </source>
</reference>
<name>A0A9W8SGI5_9HYPO</name>
<accession>A0A9W8SGI5</accession>
<dbReference type="AlphaFoldDB" id="A0A9W8SGI5"/>
<evidence type="ECO:0000313" key="1">
    <source>
        <dbReference type="EMBL" id="KAJ4271404.1"/>
    </source>
</evidence>